<dbReference type="AlphaFoldDB" id="A0A6I6GG91"/>
<feature type="signal peptide" evidence="1">
    <location>
        <begin position="1"/>
        <end position="18"/>
    </location>
</feature>
<dbReference type="InterPro" id="IPR048131">
    <property type="entry name" value="HAEPLYID-like"/>
</dbReference>
<dbReference type="Proteomes" id="UP000426027">
    <property type="component" value="Chromosome"/>
</dbReference>
<protein>
    <submittedName>
        <fullName evidence="2">Phosphoribosylformylglycinamidine synthase</fullName>
    </submittedName>
</protein>
<feature type="chain" id="PRO_5026217724" evidence="1">
    <location>
        <begin position="19"/>
        <end position="284"/>
    </location>
</feature>
<evidence type="ECO:0000313" key="3">
    <source>
        <dbReference type="Proteomes" id="UP000426027"/>
    </source>
</evidence>
<keyword evidence="3" id="KW-1185">Reference proteome</keyword>
<reference evidence="2 3" key="1">
    <citation type="submission" date="2019-11" db="EMBL/GenBank/DDBJ databases">
        <authorList>
            <person name="Im W.T."/>
        </authorList>
    </citation>
    <scope>NUCLEOTIDE SEQUENCE [LARGE SCALE GENOMIC DNA]</scope>
    <source>
        <strain evidence="2 3">SB-02</strain>
    </source>
</reference>
<keyword evidence="1" id="KW-0732">Signal</keyword>
<dbReference type="NCBIfam" id="NF041634">
    <property type="entry name" value="HAEPLYID"/>
    <property type="match status" value="1"/>
</dbReference>
<proteinExistence type="predicted"/>
<dbReference type="EMBL" id="CP046566">
    <property type="protein sequence ID" value="QGW29400.1"/>
    <property type="molecule type" value="Genomic_DNA"/>
</dbReference>
<sequence>MKNIFIVLLLVCSGTAVSQQADSIHVTTDSLYIASIEKQKGRAKIMHAEPLYIDLIRDLGARKGEREWNFGTGIVDNNTYDVYQALIEYEWAPLNRLGVEVELPFTFTPSSSWQKQVNKLNSLKLAAQYTALVHEPSKTSVAVGYLHEFELPAFHAYGKTALLAGHTLSPFFIAAKRFGSNWHGLLYTGPIWQYHASSKHWHRSGQYNLSSHYMLPGTRNFIGVEVNASSTKQDLDVTIRPQMRLSISDNLLIGIVAGIPVKRENQRLSSFARIIYEPGHKHRQ</sequence>
<evidence type="ECO:0000256" key="1">
    <source>
        <dbReference type="SAM" id="SignalP"/>
    </source>
</evidence>
<evidence type="ECO:0000313" key="2">
    <source>
        <dbReference type="EMBL" id="QGW29400.1"/>
    </source>
</evidence>
<name>A0A6I6GG91_9BACT</name>
<accession>A0A6I6GG91</accession>
<dbReference type="RefSeq" id="WP_157479752.1">
    <property type="nucleotide sequence ID" value="NZ_CP046566.1"/>
</dbReference>
<dbReference type="KEGG" id="fls:GLV81_15945"/>
<organism evidence="2 3">
    <name type="scientific">Phnomibacter ginsenosidimutans</name>
    <dbReference type="NCBI Taxonomy" id="2676868"/>
    <lineage>
        <taxon>Bacteria</taxon>
        <taxon>Pseudomonadati</taxon>
        <taxon>Bacteroidota</taxon>
        <taxon>Chitinophagia</taxon>
        <taxon>Chitinophagales</taxon>
        <taxon>Chitinophagaceae</taxon>
        <taxon>Phnomibacter</taxon>
    </lineage>
</organism>
<gene>
    <name evidence="2" type="ORF">GLV81_15945</name>
</gene>